<dbReference type="Proteomes" id="UP000239936">
    <property type="component" value="Unassembled WGS sequence"/>
</dbReference>
<dbReference type="Pfam" id="PF20465">
    <property type="entry name" value="MmeI_hel"/>
    <property type="match status" value="1"/>
</dbReference>
<protein>
    <recommendedName>
        <fullName evidence="1">site-specific DNA-methyltransferase (adenine-specific)</fullName>
        <ecNumber evidence="1">2.1.1.72</ecNumber>
    </recommendedName>
</protein>
<dbReference type="Pfam" id="PF20473">
    <property type="entry name" value="MmeI_Mtase"/>
    <property type="match status" value="1"/>
</dbReference>
<dbReference type="InterPro" id="IPR046818">
    <property type="entry name" value="MmeI_C"/>
</dbReference>
<dbReference type="PANTHER" id="PTHR33841:SF1">
    <property type="entry name" value="DNA METHYLTRANSFERASE A"/>
    <property type="match status" value="1"/>
</dbReference>
<gene>
    <name evidence="11" type="ORF">CXB77_17355</name>
    <name evidence="10" type="ORF">CXB77_18230</name>
</gene>
<dbReference type="InterPro" id="IPR046820">
    <property type="entry name" value="MmeI_TRD"/>
</dbReference>
<organism evidence="10 12">
    <name type="scientific">Chromatium okenii</name>
    <dbReference type="NCBI Taxonomy" id="61644"/>
    <lineage>
        <taxon>Bacteria</taxon>
        <taxon>Pseudomonadati</taxon>
        <taxon>Pseudomonadota</taxon>
        <taxon>Gammaproteobacteria</taxon>
        <taxon>Chromatiales</taxon>
        <taxon>Chromatiaceae</taxon>
        <taxon>Chromatium</taxon>
    </lineage>
</organism>
<evidence type="ECO:0000313" key="10">
    <source>
        <dbReference type="EMBL" id="PQJ94820.1"/>
    </source>
</evidence>
<feature type="domain" description="MmeI-like DNA-methyltransferase" evidence="9">
    <location>
        <begin position="337"/>
        <end position="595"/>
    </location>
</feature>
<proteinExistence type="predicted"/>
<dbReference type="InterPro" id="IPR046816">
    <property type="entry name" value="MmeI_Mtase"/>
</dbReference>
<evidence type="ECO:0000256" key="3">
    <source>
        <dbReference type="ARBA" id="ARBA00022679"/>
    </source>
</evidence>
<dbReference type="EMBL" id="PPGH01000038">
    <property type="protein sequence ID" value="PQJ94900.1"/>
    <property type="molecule type" value="Genomic_DNA"/>
</dbReference>
<feature type="domain" description="MmeI-like N-terminal" evidence="5">
    <location>
        <begin position="11"/>
        <end position="173"/>
    </location>
</feature>
<feature type="domain" description="MmeI-like C-terminal" evidence="8">
    <location>
        <begin position="825"/>
        <end position="905"/>
    </location>
</feature>
<evidence type="ECO:0000259" key="8">
    <source>
        <dbReference type="Pfam" id="PF20467"/>
    </source>
</evidence>
<comment type="caution">
    <text evidence="10">The sequence shown here is derived from an EMBL/GenBank/DDBJ whole genome shotgun (WGS) entry which is preliminary data.</text>
</comment>
<dbReference type="Pfam" id="PF20466">
    <property type="entry name" value="MmeI_TRD"/>
    <property type="match status" value="1"/>
</dbReference>
<evidence type="ECO:0000256" key="4">
    <source>
        <dbReference type="ARBA" id="ARBA00047942"/>
    </source>
</evidence>
<keyword evidence="2 10" id="KW-0489">Methyltransferase</keyword>
<dbReference type="Pfam" id="PF20467">
    <property type="entry name" value="MmeI_C"/>
    <property type="match status" value="1"/>
</dbReference>
<evidence type="ECO:0000313" key="12">
    <source>
        <dbReference type="Proteomes" id="UP000239936"/>
    </source>
</evidence>
<dbReference type="GO" id="GO:0032259">
    <property type="term" value="P:methylation"/>
    <property type="evidence" value="ECO:0007669"/>
    <property type="project" value="UniProtKB-KW"/>
</dbReference>
<evidence type="ECO:0000256" key="1">
    <source>
        <dbReference type="ARBA" id="ARBA00011900"/>
    </source>
</evidence>
<dbReference type="SUPFAM" id="SSF53335">
    <property type="entry name" value="S-adenosyl-L-methionine-dependent methyltransferases"/>
    <property type="match status" value="1"/>
</dbReference>
<evidence type="ECO:0000259" key="9">
    <source>
        <dbReference type="Pfam" id="PF20473"/>
    </source>
</evidence>
<dbReference type="RefSeq" id="WP_105074868.1">
    <property type="nucleotide sequence ID" value="NZ_PPGH01000038.1"/>
</dbReference>
<dbReference type="GO" id="GO:0009007">
    <property type="term" value="F:site-specific DNA-methyltransferase (adenine-specific) activity"/>
    <property type="evidence" value="ECO:0007669"/>
    <property type="project" value="UniProtKB-EC"/>
</dbReference>
<dbReference type="EC" id="2.1.1.72" evidence="1"/>
<dbReference type="PANTHER" id="PTHR33841">
    <property type="entry name" value="DNA METHYLTRANSFERASE YEEA-RELATED"/>
    <property type="match status" value="1"/>
</dbReference>
<name>A0A2S7XM57_9GAMM</name>
<dbReference type="InterPro" id="IPR046817">
    <property type="entry name" value="MmeI_N"/>
</dbReference>
<dbReference type="EMBL" id="PPGH01000040">
    <property type="protein sequence ID" value="PQJ94820.1"/>
    <property type="molecule type" value="Genomic_DNA"/>
</dbReference>
<dbReference type="Gene3D" id="3.40.50.150">
    <property type="entry name" value="Vaccinia Virus protein VP39"/>
    <property type="match status" value="1"/>
</dbReference>
<dbReference type="OrthoDB" id="5749002at2"/>
<dbReference type="InterPro" id="IPR029063">
    <property type="entry name" value="SAM-dependent_MTases_sf"/>
</dbReference>
<evidence type="ECO:0000313" key="11">
    <source>
        <dbReference type="EMBL" id="PQJ94900.1"/>
    </source>
</evidence>
<feature type="domain" description="MmeI-like helicase spacer" evidence="6">
    <location>
        <begin position="179"/>
        <end position="257"/>
    </location>
</feature>
<reference evidence="10 12" key="1">
    <citation type="submission" date="2018-01" db="EMBL/GenBank/DDBJ databases">
        <title>The complete genome sequence of Chromatium okenii LaCa, a purple sulfur bacterium with a turbulent life.</title>
        <authorList>
            <person name="Luedin S.M."/>
            <person name="Liechti N."/>
            <person name="Storelli N."/>
            <person name="Danza F."/>
            <person name="Wittwer M."/>
            <person name="Pothier J.F."/>
            <person name="Tonolla M.A."/>
        </authorList>
    </citation>
    <scope>NUCLEOTIDE SEQUENCE [LARGE SCALE GENOMIC DNA]</scope>
    <source>
        <strain evidence="10 12">LaCa</strain>
    </source>
</reference>
<feature type="domain" description="MmeI-like target recognition" evidence="7">
    <location>
        <begin position="619"/>
        <end position="823"/>
    </location>
</feature>
<keyword evidence="3 10" id="KW-0808">Transferase</keyword>
<accession>A0A2S7XM57</accession>
<evidence type="ECO:0000259" key="6">
    <source>
        <dbReference type="Pfam" id="PF20465"/>
    </source>
</evidence>
<dbReference type="Pfam" id="PF20464">
    <property type="entry name" value="MmeI_N"/>
    <property type="match status" value="1"/>
</dbReference>
<dbReference type="InterPro" id="IPR050953">
    <property type="entry name" value="N4_N6_ade-DNA_methylase"/>
</dbReference>
<keyword evidence="12" id="KW-1185">Reference proteome</keyword>
<evidence type="ECO:0000259" key="5">
    <source>
        <dbReference type="Pfam" id="PF20464"/>
    </source>
</evidence>
<dbReference type="AlphaFoldDB" id="A0A2S7XM57"/>
<evidence type="ECO:0000259" key="7">
    <source>
        <dbReference type="Pfam" id="PF20466"/>
    </source>
</evidence>
<evidence type="ECO:0000256" key="2">
    <source>
        <dbReference type="ARBA" id="ARBA00022603"/>
    </source>
</evidence>
<comment type="catalytic activity">
    <reaction evidence="4">
        <text>a 2'-deoxyadenosine in DNA + S-adenosyl-L-methionine = an N(6)-methyl-2'-deoxyadenosine in DNA + S-adenosyl-L-homocysteine + H(+)</text>
        <dbReference type="Rhea" id="RHEA:15197"/>
        <dbReference type="Rhea" id="RHEA-COMP:12418"/>
        <dbReference type="Rhea" id="RHEA-COMP:12419"/>
        <dbReference type="ChEBI" id="CHEBI:15378"/>
        <dbReference type="ChEBI" id="CHEBI:57856"/>
        <dbReference type="ChEBI" id="CHEBI:59789"/>
        <dbReference type="ChEBI" id="CHEBI:90615"/>
        <dbReference type="ChEBI" id="CHEBI:90616"/>
        <dbReference type="EC" id="2.1.1.72"/>
    </reaction>
</comment>
<dbReference type="InterPro" id="IPR046819">
    <property type="entry name" value="MmeI_hel"/>
</dbReference>
<sequence>MPLSWNEIKDRAFQFSREWADECSEDAEAKSFWDGFFNIFGITRRRMASFEVYVKQIDGRSGYIDLLWKGKLLVEHKSRGKSLDRAHAQATDYFHGLKERELPRYVLVCDFARFRLYDLDANAQYEFQLSELVNHVHLFGFMAGYQTVAIKEQDPINLKAAERMGLLHDKLKSSGYDGHALEVYLVRLVFCLFAEHTGIFEVNQFQDLIEQRTAEDGQDLAQWLANCFEVLSTPHEKRLTHLDSQLAAFRYINGQLFAEQLPTAAFDRKMRDLLLESCALDWGRISPAIFGALFQSVMDAKNRRHLGAHYTSETNILKLIKPLFLDELRAEFERVKRQSKSNLFAFQEKLASLKFLDPACGCGNFLVIVYRELRLLELEVLRVLFGASKDLSIGVELNIRCNVNQFYGIEIEEFPAQIAQTALWLTDHQMNQLASQEFGINYLRIPLTHSATIRHGNALQVDWCDVVTPAELNYILGNPPFVGKKEQSDSQKTDMAQVFQNVQGMGNLDFVAAWYRKAVDYMVAHLAIKTAFVSTNSITQGEQVGVLWSDLLKRGVKIHFAHRTFQWSSEAKGKAAVHCVIVGFALHDAVKKQLFVYETPQSEPSEIKPNNINPYLVDANTVFIERRSQPLSKNAPEIAYGSMPIDKGHLILNEEEKEEMIAADSTTERFIRRYSGGDEFINNISRYCLWLVDCDLVEACRSKLIKKRIELNKQYRLSSNREQTKLLAKTPALFGEIRQPATQYLLVPKVSSENRDYIPIGFCHSNIIASGSALIIPDASIYHFGVLTSAMHMAWVRTVCGRLESRYQYSNTIVYNNFPWPELITDKQRNKIEQAAQAVLDARDQSPNASLATLYDPLTMPAELVKAHRQLDRAVDAAYSKQKFSGDTDRVAFLFERYQQLTAPLDPQQPKRRKRG</sequence>